<feature type="chain" id="PRO_5012820833" evidence="1">
    <location>
        <begin position="23"/>
        <end position="174"/>
    </location>
</feature>
<evidence type="ECO:0000256" key="1">
    <source>
        <dbReference type="SAM" id="SignalP"/>
    </source>
</evidence>
<dbReference type="Gene3D" id="3.40.30.10">
    <property type="entry name" value="Glutaredoxin"/>
    <property type="match status" value="1"/>
</dbReference>
<dbReference type="AlphaFoldDB" id="A0A1T5DBN6"/>
<dbReference type="SUPFAM" id="SSF52833">
    <property type="entry name" value="Thioredoxin-like"/>
    <property type="match status" value="1"/>
</dbReference>
<dbReference type="STRING" id="572036.SAMN05661099_2279"/>
<proteinExistence type="predicted"/>
<dbReference type="EMBL" id="FUYR01000002">
    <property type="protein sequence ID" value="SKB69099.1"/>
    <property type="molecule type" value="Genomic_DNA"/>
</dbReference>
<gene>
    <name evidence="3" type="ORF">SAMN05661099_2279</name>
</gene>
<reference evidence="4" key="1">
    <citation type="submission" date="2017-02" db="EMBL/GenBank/DDBJ databases">
        <authorList>
            <person name="Varghese N."/>
            <person name="Submissions S."/>
        </authorList>
    </citation>
    <scope>NUCLEOTIDE SEQUENCE [LARGE SCALE GENOMIC DNA]</scope>
    <source>
        <strain evidence="4">DSM 22385</strain>
    </source>
</reference>
<organism evidence="3 4">
    <name type="scientific">Daejeonella lutea</name>
    <dbReference type="NCBI Taxonomy" id="572036"/>
    <lineage>
        <taxon>Bacteria</taxon>
        <taxon>Pseudomonadati</taxon>
        <taxon>Bacteroidota</taxon>
        <taxon>Sphingobacteriia</taxon>
        <taxon>Sphingobacteriales</taxon>
        <taxon>Sphingobacteriaceae</taxon>
        <taxon>Daejeonella</taxon>
    </lineage>
</organism>
<dbReference type="InterPro" id="IPR013740">
    <property type="entry name" value="Redoxin"/>
</dbReference>
<dbReference type="Proteomes" id="UP000189981">
    <property type="component" value="Unassembled WGS sequence"/>
</dbReference>
<dbReference type="Pfam" id="PF08534">
    <property type="entry name" value="Redoxin"/>
    <property type="match status" value="1"/>
</dbReference>
<dbReference type="InterPro" id="IPR036249">
    <property type="entry name" value="Thioredoxin-like_sf"/>
</dbReference>
<name>A0A1T5DBN6_9SPHI</name>
<evidence type="ECO:0000313" key="4">
    <source>
        <dbReference type="Proteomes" id="UP000189981"/>
    </source>
</evidence>
<feature type="domain" description="Thioredoxin" evidence="2">
    <location>
        <begin position="18"/>
        <end position="174"/>
    </location>
</feature>
<feature type="signal peptide" evidence="1">
    <location>
        <begin position="1"/>
        <end position="22"/>
    </location>
</feature>
<dbReference type="PROSITE" id="PS51352">
    <property type="entry name" value="THIOREDOXIN_2"/>
    <property type="match status" value="1"/>
</dbReference>
<dbReference type="RefSeq" id="WP_079702795.1">
    <property type="nucleotide sequence ID" value="NZ_FUYR01000002.1"/>
</dbReference>
<dbReference type="GO" id="GO:0016491">
    <property type="term" value="F:oxidoreductase activity"/>
    <property type="evidence" value="ECO:0007669"/>
    <property type="project" value="InterPro"/>
</dbReference>
<keyword evidence="1" id="KW-0732">Signal</keyword>
<keyword evidence="4" id="KW-1185">Reference proteome</keyword>
<dbReference type="InterPro" id="IPR013766">
    <property type="entry name" value="Thioredoxin_domain"/>
</dbReference>
<protein>
    <submittedName>
        <fullName evidence="3">Peroxiredoxin Q/BCP</fullName>
    </submittedName>
</protein>
<dbReference type="OrthoDB" id="1095575at2"/>
<evidence type="ECO:0000313" key="3">
    <source>
        <dbReference type="EMBL" id="SKB69099.1"/>
    </source>
</evidence>
<evidence type="ECO:0000259" key="2">
    <source>
        <dbReference type="PROSITE" id="PS51352"/>
    </source>
</evidence>
<accession>A0A1T5DBN6</accession>
<sequence>MKFKSIFSIFLFLLFNTMNLSAQVPAIKLKSATDNSTFDLKKEKGKFVALHFLLKTECPFCIKHTQDYFTKAKTLPNVKQVFIKPDSELEILSWAKKLSPGDQAQFPIYRDPEAKLAELLKIPNGYRFHGQVVHYPATILIDPKGKEVYRYVGKNNTDRLSFEALTAKVKEFSK</sequence>